<reference evidence="2" key="1">
    <citation type="submission" date="2023-07" db="EMBL/GenBank/DDBJ databases">
        <authorList>
            <consortium name="CYATHOMIX"/>
        </authorList>
    </citation>
    <scope>NUCLEOTIDE SEQUENCE</scope>
    <source>
        <strain evidence="2">N/A</strain>
    </source>
</reference>
<accession>A0AA36M3K5</accession>
<gene>
    <name evidence="2" type="ORF">CYNAS_LOCUS7850</name>
</gene>
<name>A0AA36M3K5_CYLNA</name>
<evidence type="ECO:0000313" key="2">
    <source>
        <dbReference type="EMBL" id="CAJ0595867.1"/>
    </source>
</evidence>
<dbReference type="EMBL" id="CATQJL010000112">
    <property type="protein sequence ID" value="CAJ0595867.1"/>
    <property type="molecule type" value="Genomic_DNA"/>
</dbReference>
<sequence length="196" mass="21573">MEFCLEDNHFSDDMSAASAASAYSWTTSDECLTVGNAEELLSNSEKSGLKTAKSDRDSESEVDDALETASEPFVITPLSTAITGSLSWYSMPPSETNVEFPSKIGKEEIVEVSDEICYSYGCVLPKNIEKPKFMCIPGEIKELVSPIHLVTECVYSEDVRKPTFFCKFLMEVLKCGPQDSMNGEHVASEYDTAIEA</sequence>
<dbReference type="AlphaFoldDB" id="A0AA36M3K5"/>
<feature type="region of interest" description="Disordered" evidence="1">
    <location>
        <begin position="44"/>
        <end position="66"/>
    </location>
</feature>
<keyword evidence="3" id="KW-1185">Reference proteome</keyword>
<dbReference type="Proteomes" id="UP001176961">
    <property type="component" value="Unassembled WGS sequence"/>
</dbReference>
<evidence type="ECO:0000313" key="3">
    <source>
        <dbReference type="Proteomes" id="UP001176961"/>
    </source>
</evidence>
<organism evidence="2 3">
    <name type="scientific">Cylicocyclus nassatus</name>
    <name type="common">Nematode worm</name>
    <dbReference type="NCBI Taxonomy" id="53992"/>
    <lineage>
        <taxon>Eukaryota</taxon>
        <taxon>Metazoa</taxon>
        <taxon>Ecdysozoa</taxon>
        <taxon>Nematoda</taxon>
        <taxon>Chromadorea</taxon>
        <taxon>Rhabditida</taxon>
        <taxon>Rhabditina</taxon>
        <taxon>Rhabditomorpha</taxon>
        <taxon>Strongyloidea</taxon>
        <taxon>Strongylidae</taxon>
        <taxon>Cylicocyclus</taxon>
    </lineage>
</organism>
<proteinExistence type="predicted"/>
<evidence type="ECO:0000256" key="1">
    <source>
        <dbReference type="SAM" id="MobiDB-lite"/>
    </source>
</evidence>
<comment type="caution">
    <text evidence="2">The sequence shown here is derived from an EMBL/GenBank/DDBJ whole genome shotgun (WGS) entry which is preliminary data.</text>
</comment>
<protein>
    <submittedName>
        <fullName evidence="2">Uncharacterized protein</fullName>
    </submittedName>
</protein>